<organism evidence="6 7">
    <name type="scientific">Salinimicrobium oceani</name>
    <dbReference type="NCBI Taxonomy" id="2722702"/>
    <lineage>
        <taxon>Bacteria</taxon>
        <taxon>Pseudomonadati</taxon>
        <taxon>Bacteroidota</taxon>
        <taxon>Flavobacteriia</taxon>
        <taxon>Flavobacteriales</taxon>
        <taxon>Flavobacteriaceae</taxon>
        <taxon>Salinimicrobium</taxon>
    </lineage>
</organism>
<feature type="domain" description="PPIase cyclophilin-type" evidence="5">
    <location>
        <begin position="96"/>
        <end position="246"/>
    </location>
</feature>
<keyword evidence="1 3" id="KW-0697">Rotamase</keyword>
<dbReference type="PANTHER" id="PTHR45625">
    <property type="entry name" value="PEPTIDYL-PROLYL CIS-TRANS ISOMERASE-RELATED"/>
    <property type="match status" value="1"/>
</dbReference>
<evidence type="ECO:0000259" key="5">
    <source>
        <dbReference type="PROSITE" id="PS50072"/>
    </source>
</evidence>
<dbReference type="Pfam" id="PF00160">
    <property type="entry name" value="Pro_isomerase"/>
    <property type="match status" value="1"/>
</dbReference>
<proteinExistence type="inferred from homology"/>
<dbReference type="PANTHER" id="PTHR45625:SF4">
    <property type="entry name" value="PEPTIDYLPROLYL ISOMERASE DOMAIN AND WD REPEAT-CONTAINING PROTEIN 1"/>
    <property type="match status" value="1"/>
</dbReference>
<dbReference type="PRINTS" id="PR00153">
    <property type="entry name" value="CSAPPISMRASE"/>
</dbReference>
<keyword evidence="2 3" id="KW-0413">Isomerase</keyword>
<feature type="region of interest" description="Disordered" evidence="4">
    <location>
        <begin position="23"/>
        <end position="61"/>
    </location>
</feature>
<dbReference type="SUPFAM" id="SSF50891">
    <property type="entry name" value="Cyclophilin-like"/>
    <property type="match status" value="1"/>
</dbReference>
<evidence type="ECO:0000256" key="1">
    <source>
        <dbReference type="ARBA" id="ARBA00023110"/>
    </source>
</evidence>
<dbReference type="GO" id="GO:0016853">
    <property type="term" value="F:isomerase activity"/>
    <property type="evidence" value="ECO:0007669"/>
    <property type="project" value="UniProtKB-KW"/>
</dbReference>
<dbReference type="PROSITE" id="PS50072">
    <property type="entry name" value="CSA_PPIASE_2"/>
    <property type="match status" value="1"/>
</dbReference>
<feature type="signal peptide" evidence="3">
    <location>
        <begin position="1"/>
        <end position="16"/>
    </location>
</feature>
<protein>
    <recommendedName>
        <fullName evidence="3">Peptidyl-prolyl cis-trans isomerase</fullName>
        <shortName evidence="3">PPIase</shortName>
        <ecNumber evidence="3">5.2.1.8</ecNumber>
    </recommendedName>
</protein>
<evidence type="ECO:0000313" key="7">
    <source>
        <dbReference type="Proteomes" id="UP000703674"/>
    </source>
</evidence>
<dbReference type="EC" id="5.2.1.8" evidence="3"/>
<dbReference type="InterPro" id="IPR044666">
    <property type="entry name" value="Cyclophilin_A-like"/>
</dbReference>
<dbReference type="Proteomes" id="UP000703674">
    <property type="component" value="Unassembled WGS sequence"/>
</dbReference>
<comment type="similarity">
    <text evidence="3">Belongs to the cyclophilin-type PPIase family.</text>
</comment>
<gene>
    <name evidence="6" type="ORF">HC175_07775</name>
</gene>
<dbReference type="InterPro" id="IPR002130">
    <property type="entry name" value="Cyclophilin-type_PPIase_dom"/>
</dbReference>
<comment type="function">
    <text evidence="3">PPIases accelerate the folding of proteins. It catalyzes the cis-trans isomerization of proline imidic peptide bonds in oligopeptides.</text>
</comment>
<dbReference type="InterPro" id="IPR029000">
    <property type="entry name" value="Cyclophilin-like_dom_sf"/>
</dbReference>
<sequence length="248" mass="28546">MRYFLLIFLGMITVFASCEDKQTSRQNSTTPTLEKPVQPDTNARDNTEVEKVVEAEEEKKERREGPLLVQEELIPFYTAYAQKNNSNRVRIKTRFGNIDVELFRDTPLHRANFLYLVKQDYFDNTFFHRVTEGFVIQGGNSDNPDTNKKRHRIGDFLIPSEFEAGHRHVRGALAAAKYAEQNVSKASSPFEFYIVQDPNGAHHLDNDHTVFGRVISGMDVVDKINKVETDQSDWPLTNIHILETEILD</sequence>
<comment type="catalytic activity">
    <reaction evidence="3">
        <text>[protein]-peptidylproline (omega=180) = [protein]-peptidylproline (omega=0)</text>
        <dbReference type="Rhea" id="RHEA:16237"/>
        <dbReference type="Rhea" id="RHEA-COMP:10747"/>
        <dbReference type="Rhea" id="RHEA-COMP:10748"/>
        <dbReference type="ChEBI" id="CHEBI:83833"/>
        <dbReference type="ChEBI" id="CHEBI:83834"/>
        <dbReference type="EC" id="5.2.1.8"/>
    </reaction>
</comment>
<evidence type="ECO:0000313" key="6">
    <source>
        <dbReference type="EMBL" id="NJW52817.1"/>
    </source>
</evidence>
<name>A0ABX1D0F5_9FLAO</name>
<dbReference type="CDD" id="cd00317">
    <property type="entry name" value="cyclophilin"/>
    <property type="match status" value="1"/>
</dbReference>
<feature type="compositionally biased region" description="Basic and acidic residues" evidence="4">
    <location>
        <begin position="42"/>
        <end position="61"/>
    </location>
</feature>
<accession>A0ABX1D0F5</accession>
<keyword evidence="3" id="KW-0732">Signal</keyword>
<comment type="caution">
    <text evidence="6">The sequence shown here is derived from an EMBL/GenBank/DDBJ whole genome shotgun (WGS) entry which is preliminary data.</text>
</comment>
<reference evidence="6 7" key="1">
    <citation type="submission" date="2020-03" db="EMBL/GenBank/DDBJ databases">
        <title>Salinimicrobium sp. nov, isolated from SCS.</title>
        <authorList>
            <person name="Cao W.R."/>
        </authorList>
    </citation>
    <scope>NUCLEOTIDE SEQUENCE [LARGE SCALE GENOMIC DNA]</scope>
    <source>
        <strain evidence="7">J15B91</strain>
    </source>
</reference>
<feature type="chain" id="PRO_5044981746" description="Peptidyl-prolyl cis-trans isomerase" evidence="3">
    <location>
        <begin position="17"/>
        <end position="248"/>
    </location>
</feature>
<dbReference type="Gene3D" id="2.40.100.10">
    <property type="entry name" value="Cyclophilin-like"/>
    <property type="match status" value="1"/>
</dbReference>
<dbReference type="PROSITE" id="PS51257">
    <property type="entry name" value="PROKAR_LIPOPROTEIN"/>
    <property type="match status" value="1"/>
</dbReference>
<evidence type="ECO:0000256" key="2">
    <source>
        <dbReference type="ARBA" id="ARBA00023235"/>
    </source>
</evidence>
<evidence type="ECO:0000256" key="4">
    <source>
        <dbReference type="SAM" id="MobiDB-lite"/>
    </source>
</evidence>
<keyword evidence="7" id="KW-1185">Reference proteome</keyword>
<dbReference type="EMBL" id="JAAVJR010000003">
    <property type="protein sequence ID" value="NJW52817.1"/>
    <property type="molecule type" value="Genomic_DNA"/>
</dbReference>
<evidence type="ECO:0000256" key="3">
    <source>
        <dbReference type="RuleBase" id="RU363019"/>
    </source>
</evidence>